<proteinExistence type="predicted"/>
<feature type="transmembrane region" description="Helical" evidence="2">
    <location>
        <begin position="112"/>
        <end position="133"/>
    </location>
</feature>
<sequence length="328" mass="37094">MVKFDIPDIKKNLPMAMTMAAFSGIAWYICVELNLRLFYLFKRRKGLYFWSCALCSWGIFFHALFIILADFQAIKDPRVSVPLIYVSWWFMIVFQSLVMYSRLHLVVTSRTVLRSVLYMIIFTTVVISIPSLVTGPMSQQPTPAGRALAPFYIEWNRIENATWTAQETIISVLYIYYTQKHLRDTHLLSELSSSSSAGGKQMMLHLILTNILIIILEIPLLAIQYVGLFYLGGSFKPLVYGVKLRIEFSILNRLVAMTKARGGAFSGLGSTSTGTGNKSWVDRALERGESHNASSVEGISRSRTDETPNPETRDFLDPATGTRLNYGR</sequence>
<gene>
    <name evidence="4" type="ORF">K491DRAFT_641921</name>
</gene>
<evidence type="ECO:0000313" key="5">
    <source>
        <dbReference type="Proteomes" id="UP000799324"/>
    </source>
</evidence>
<evidence type="ECO:0000256" key="2">
    <source>
        <dbReference type="SAM" id="Phobius"/>
    </source>
</evidence>
<accession>A0A6A6SMC7</accession>
<dbReference type="AlphaFoldDB" id="A0A6A6SMC7"/>
<feature type="transmembrane region" description="Helical" evidence="2">
    <location>
        <begin position="81"/>
        <end position="100"/>
    </location>
</feature>
<dbReference type="Pfam" id="PF24802">
    <property type="entry name" value="DUF7703"/>
    <property type="match status" value="1"/>
</dbReference>
<evidence type="ECO:0000256" key="1">
    <source>
        <dbReference type="SAM" id="MobiDB-lite"/>
    </source>
</evidence>
<reference evidence="4" key="1">
    <citation type="journal article" date="2020" name="Stud. Mycol.">
        <title>101 Dothideomycetes genomes: a test case for predicting lifestyles and emergence of pathogens.</title>
        <authorList>
            <person name="Haridas S."/>
            <person name="Albert R."/>
            <person name="Binder M."/>
            <person name="Bloem J."/>
            <person name="Labutti K."/>
            <person name="Salamov A."/>
            <person name="Andreopoulos B."/>
            <person name="Baker S."/>
            <person name="Barry K."/>
            <person name="Bills G."/>
            <person name="Bluhm B."/>
            <person name="Cannon C."/>
            <person name="Castanera R."/>
            <person name="Culley D."/>
            <person name="Daum C."/>
            <person name="Ezra D."/>
            <person name="Gonzalez J."/>
            <person name="Henrissat B."/>
            <person name="Kuo A."/>
            <person name="Liang C."/>
            <person name="Lipzen A."/>
            <person name="Lutzoni F."/>
            <person name="Magnuson J."/>
            <person name="Mondo S."/>
            <person name="Nolan M."/>
            <person name="Ohm R."/>
            <person name="Pangilinan J."/>
            <person name="Park H.-J."/>
            <person name="Ramirez L."/>
            <person name="Alfaro M."/>
            <person name="Sun H."/>
            <person name="Tritt A."/>
            <person name="Yoshinaga Y."/>
            <person name="Zwiers L.-H."/>
            <person name="Turgeon B."/>
            <person name="Goodwin S."/>
            <person name="Spatafora J."/>
            <person name="Crous P."/>
            <person name="Grigoriev I."/>
        </authorList>
    </citation>
    <scope>NUCLEOTIDE SEQUENCE</scope>
    <source>
        <strain evidence="4">CBS 122681</strain>
    </source>
</reference>
<dbReference type="PANTHER" id="PTHR37013">
    <property type="entry name" value="INTEGRAL MEMBRANE PROTEIN (AFU_ORTHOLOGUE AFUA_1G05950)-RELATED"/>
    <property type="match status" value="1"/>
</dbReference>
<name>A0A6A6SMC7_9PLEO</name>
<feature type="domain" description="DUF7703" evidence="3">
    <location>
        <begin position="15"/>
        <end position="260"/>
    </location>
</feature>
<keyword evidence="5" id="KW-1185">Reference proteome</keyword>
<dbReference type="PANTHER" id="PTHR37013:SF4">
    <property type="entry name" value="INTEGRAL MEMBRANE PROTEIN"/>
    <property type="match status" value="1"/>
</dbReference>
<feature type="region of interest" description="Disordered" evidence="1">
    <location>
        <begin position="289"/>
        <end position="328"/>
    </location>
</feature>
<organism evidence="4 5">
    <name type="scientific">Lophiostoma macrostomum CBS 122681</name>
    <dbReference type="NCBI Taxonomy" id="1314788"/>
    <lineage>
        <taxon>Eukaryota</taxon>
        <taxon>Fungi</taxon>
        <taxon>Dikarya</taxon>
        <taxon>Ascomycota</taxon>
        <taxon>Pezizomycotina</taxon>
        <taxon>Dothideomycetes</taxon>
        <taxon>Pleosporomycetidae</taxon>
        <taxon>Pleosporales</taxon>
        <taxon>Lophiostomataceae</taxon>
        <taxon>Lophiostoma</taxon>
    </lineage>
</organism>
<evidence type="ECO:0000259" key="3">
    <source>
        <dbReference type="Pfam" id="PF24802"/>
    </source>
</evidence>
<keyword evidence="2" id="KW-1133">Transmembrane helix</keyword>
<keyword evidence="2" id="KW-0812">Transmembrane</keyword>
<dbReference type="Proteomes" id="UP000799324">
    <property type="component" value="Unassembled WGS sequence"/>
</dbReference>
<feature type="transmembrane region" description="Helical" evidence="2">
    <location>
        <begin position="15"/>
        <end position="35"/>
    </location>
</feature>
<feature type="compositionally biased region" description="Basic and acidic residues" evidence="1">
    <location>
        <begin position="300"/>
        <end position="316"/>
    </location>
</feature>
<dbReference type="OrthoDB" id="405906at2759"/>
<keyword evidence="2" id="KW-0472">Membrane</keyword>
<dbReference type="EMBL" id="MU004522">
    <property type="protein sequence ID" value="KAF2648760.1"/>
    <property type="molecule type" value="Genomic_DNA"/>
</dbReference>
<feature type="transmembrane region" description="Helical" evidence="2">
    <location>
        <begin position="202"/>
        <end position="231"/>
    </location>
</feature>
<feature type="transmembrane region" description="Helical" evidence="2">
    <location>
        <begin position="47"/>
        <end position="69"/>
    </location>
</feature>
<evidence type="ECO:0000313" key="4">
    <source>
        <dbReference type="EMBL" id="KAF2648760.1"/>
    </source>
</evidence>
<protein>
    <recommendedName>
        <fullName evidence="3">DUF7703 domain-containing protein</fullName>
    </recommendedName>
</protein>
<dbReference type="InterPro" id="IPR056120">
    <property type="entry name" value="DUF7703"/>
</dbReference>